<dbReference type="GO" id="GO:0061024">
    <property type="term" value="P:membrane organization"/>
    <property type="evidence" value="ECO:0007669"/>
    <property type="project" value="InterPro"/>
</dbReference>
<dbReference type="GO" id="GO:1990351">
    <property type="term" value="C:transporter complex"/>
    <property type="evidence" value="ECO:0007669"/>
    <property type="project" value="TreeGrafter"/>
</dbReference>
<comment type="caution">
    <text evidence="4">The sequence shown here is derived from an EMBL/GenBank/DDBJ whole genome shotgun (WGS) entry which is preliminary data.</text>
</comment>
<organism evidence="4">
    <name type="scientific">marine sediment metagenome</name>
    <dbReference type="NCBI Taxonomy" id="412755"/>
    <lineage>
        <taxon>unclassified sequences</taxon>
        <taxon>metagenomes</taxon>
        <taxon>ecological metagenomes</taxon>
    </lineage>
</organism>
<evidence type="ECO:0008006" key="5">
    <source>
        <dbReference type="Google" id="ProtNLM"/>
    </source>
</evidence>
<gene>
    <name evidence="4" type="ORF">LCGC14_1699240</name>
</gene>
<dbReference type="GO" id="GO:0009279">
    <property type="term" value="C:cell outer membrane"/>
    <property type="evidence" value="ECO:0007669"/>
    <property type="project" value="TreeGrafter"/>
</dbReference>
<feature type="domain" description="LptD C-terminal" evidence="3">
    <location>
        <begin position="458"/>
        <end position="669"/>
    </location>
</feature>
<keyword evidence="1" id="KW-0998">Cell outer membrane</keyword>
<dbReference type="InterPro" id="IPR005653">
    <property type="entry name" value="OstA-like_N"/>
</dbReference>
<dbReference type="InterPro" id="IPR007543">
    <property type="entry name" value="LptD_C"/>
</dbReference>
<dbReference type="EMBL" id="LAZR01014983">
    <property type="protein sequence ID" value="KKM15121.1"/>
    <property type="molecule type" value="Genomic_DNA"/>
</dbReference>
<sequence length="681" mass="78547">MRFFSITIFFIFLILCNKNFTQGALITTDVSQHPIFINANTISTWDKNGVKVFLAEGNVKIEQGSAQILANSVAAWFTKVDIAQHVEGHMEIYCEGNASLFQEGIIENYEQIYLRLVTSAGVVVNPVNVPIKSFEEEQKTEVYLRGKKIRAEGREEFAAKEEPTVGPPVSISAEGEPIDIFADDIDTWIEKDVRVVVAIGNVRIKRGDETLNADNVILHLDQEKSEKDKPPKLIYKEMYAEGNVTLIREDDLIIAEKVFENIKEEKGIFVNSTIRSIIRPPIFRVETPVYIDGAEIKHRGKGQYDINNGRYSLCSYGHPHFYFKSSRIRIFKTPKHSIATAKKNIFYAGNLPLIYLPRLSFDLKRRAKILEDWETGSTSRFGRFVKTDWDVYSIAFGEKMDDWSDLTLSADYLSQRGPALGLDFEYAKTNYSGYMNTYYIRDEKTTDINSIPVPQKDRGQFLWRHRQLLVDQEKSEKDELPTNDWRVDIEISHVSDRSFFREYFQQELKTEKDRETIIYLRKIYDNRGITLLAEHQLRTYDTLVDSERLNRKNESLPELKYRIIGEPLWKGKLNFTSETEIAYQNRVFDRISPEIEEQFLGRGASLTAERVFDRVPVRLEPEETIRFDTDHTLNAPFSIMNVRFNPFIGARFTGYSESVRVNPVTQGNEGNGTPRGRILGS</sequence>
<dbReference type="Pfam" id="PF04453">
    <property type="entry name" value="LptD"/>
    <property type="match status" value="1"/>
</dbReference>
<evidence type="ECO:0000313" key="4">
    <source>
        <dbReference type="EMBL" id="KKM15121.1"/>
    </source>
</evidence>
<dbReference type="InterPro" id="IPR050218">
    <property type="entry name" value="LptD"/>
</dbReference>
<accession>A0A0F9HI80</accession>
<feature type="non-terminal residue" evidence="4">
    <location>
        <position position="681"/>
    </location>
</feature>
<dbReference type="Pfam" id="PF03968">
    <property type="entry name" value="LptD_N"/>
    <property type="match status" value="1"/>
</dbReference>
<name>A0A0F9HI80_9ZZZZ</name>
<feature type="domain" description="Organic solvent tolerance-like N-terminal" evidence="2">
    <location>
        <begin position="193"/>
        <end position="226"/>
    </location>
</feature>
<evidence type="ECO:0000259" key="3">
    <source>
        <dbReference type="Pfam" id="PF04453"/>
    </source>
</evidence>
<dbReference type="Gene3D" id="2.60.450.10">
    <property type="entry name" value="Lipopolysaccharide (LPS) transport protein A like domain"/>
    <property type="match status" value="1"/>
</dbReference>
<keyword evidence="1" id="KW-0472">Membrane</keyword>
<reference evidence="4" key="1">
    <citation type="journal article" date="2015" name="Nature">
        <title>Complex archaea that bridge the gap between prokaryotes and eukaryotes.</title>
        <authorList>
            <person name="Spang A."/>
            <person name="Saw J.H."/>
            <person name="Jorgensen S.L."/>
            <person name="Zaremba-Niedzwiedzka K."/>
            <person name="Martijn J."/>
            <person name="Lind A.E."/>
            <person name="van Eijk R."/>
            <person name="Schleper C."/>
            <person name="Guy L."/>
            <person name="Ettema T.J."/>
        </authorList>
    </citation>
    <scope>NUCLEOTIDE SEQUENCE</scope>
</reference>
<dbReference type="AlphaFoldDB" id="A0A0F9HI80"/>
<evidence type="ECO:0000259" key="2">
    <source>
        <dbReference type="Pfam" id="PF03968"/>
    </source>
</evidence>
<dbReference type="PANTHER" id="PTHR30189:SF1">
    <property type="entry name" value="LPS-ASSEMBLY PROTEIN LPTD"/>
    <property type="match status" value="1"/>
</dbReference>
<dbReference type="PANTHER" id="PTHR30189">
    <property type="entry name" value="LPS-ASSEMBLY PROTEIN"/>
    <property type="match status" value="1"/>
</dbReference>
<evidence type="ECO:0000256" key="1">
    <source>
        <dbReference type="ARBA" id="ARBA00023237"/>
    </source>
</evidence>
<protein>
    <recommendedName>
        <fullName evidence="5">LptD C-terminal domain-containing protein</fullName>
    </recommendedName>
</protein>
<proteinExistence type="predicted"/>